<organism evidence="3 4">
    <name type="scientific">Postia placenta MAD-698-R-SB12</name>
    <dbReference type="NCBI Taxonomy" id="670580"/>
    <lineage>
        <taxon>Eukaryota</taxon>
        <taxon>Fungi</taxon>
        <taxon>Dikarya</taxon>
        <taxon>Basidiomycota</taxon>
        <taxon>Agaricomycotina</taxon>
        <taxon>Agaricomycetes</taxon>
        <taxon>Polyporales</taxon>
        <taxon>Adustoporiaceae</taxon>
        <taxon>Rhodonia</taxon>
    </lineage>
</organism>
<evidence type="ECO:0000313" key="3">
    <source>
        <dbReference type="EMBL" id="OSX58562.1"/>
    </source>
</evidence>
<dbReference type="AlphaFoldDB" id="A0A1X6MQU9"/>
<evidence type="ECO:0008006" key="5">
    <source>
        <dbReference type="Google" id="ProtNLM"/>
    </source>
</evidence>
<accession>A0A1X6MQU9</accession>
<dbReference type="GeneID" id="36322083"/>
<evidence type="ECO:0000313" key="4">
    <source>
        <dbReference type="Proteomes" id="UP000194127"/>
    </source>
</evidence>
<gene>
    <name evidence="3" type="ORF">POSPLADRAFT_1036195</name>
</gene>
<protein>
    <recommendedName>
        <fullName evidence="5">Terpene synthase</fullName>
    </recommendedName>
</protein>
<dbReference type="RefSeq" id="XP_024335356.1">
    <property type="nucleotide sequence ID" value="XM_024477133.1"/>
</dbReference>
<name>A0A1X6MQU9_9APHY</name>
<dbReference type="InterPro" id="IPR024652">
    <property type="entry name" value="Trichodiene_synth"/>
</dbReference>
<keyword evidence="2" id="KW-0456">Lyase</keyword>
<dbReference type="SFLD" id="SFLDG01021">
    <property type="entry name" value="Trichodiene_Synthase_Like"/>
    <property type="match status" value="1"/>
</dbReference>
<dbReference type="EMBL" id="KZ110604">
    <property type="protein sequence ID" value="OSX58562.1"/>
    <property type="molecule type" value="Genomic_DNA"/>
</dbReference>
<dbReference type="GO" id="GO:0016838">
    <property type="term" value="F:carbon-oxygen lyase activity, acting on phosphates"/>
    <property type="evidence" value="ECO:0007669"/>
    <property type="project" value="InterPro"/>
</dbReference>
<evidence type="ECO:0000256" key="2">
    <source>
        <dbReference type="ARBA" id="ARBA00023239"/>
    </source>
</evidence>
<sequence>MMGTTVQATLSLCHTESYKTEVGSTTGDLASVSRRGIQWFVSEMGVDIVPHVRDLELEARVADETACWPQRSMLQPHIATGIFIASTAYRKNSMNVKVSIALYTAIAVAMDDPSIIESLSSRTYHYSLCAGTIPESPDLLAELSKILAKMWEHFPRFGASCILTSTLQFMNMALLGNEIGDHRLKHDALPFVEYRRIMDGFPEVYFSFIWEKRQFPDVTVWMQAIPDAMKFINFGNDILSFYKEESAGETANYIHDRARYTGQSIEVALMDLVKETTALANRVRHILGEGVARDAWDSFTEGYLQFHVSNPRYRLREIL</sequence>
<evidence type="ECO:0000256" key="1">
    <source>
        <dbReference type="ARBA" id="ARBA00007946"/>
    </source>
</evidence>
<dbReference type="SUPFAM" id="SSF48576">
    <property type="entry name" value="Terpenoid synthases"/>
    <property type="match status" value="1"/>
</dbReference>
<comment type="similarity">
    <text evidence="1">Belongs to the trichodiene synthase family.</text>
</comment>
<dbReference type="OrthoDB" id="2998174at2759"/>
<dbReference type="STRING" id="670580.A0A1X6MQU9"/>
<keyword evidence="4" id="KW-1185">Reference proteome</keyword>
<dbReference type="Gene3D" id="1.10.600.10">
    <property type="entry name" value="Farnesyl Diphosphate Synthase"/>
    <property type="match status" value="1"/>
</dbReference>
<reference evidence="3 4" key="1">
    <citation type="submission" date="2017-04" db="EMBL/GenBank/DDBJ databases">
        <title>Genome Sequence of the Model Brown-Rot Fungus Postia placenta SB12.</title>
        <authorList>
            <consortium name="DOE Joint Genome Institute"/>
            <person name="Gaskell J."/>
            <person name="Kersten P."/>
            <person name="Larrondo L.F."/>
            <person name="Canessa P."/>
            <person name="Martinez D."/>
            <person name="Hibbett D."/>
            <person name="Schmoll M."/>
            <person name="Kubicek C.P."/>
            <person name="Martinez A.T."/>
            <person name="Yadav J."/>
            <person name="Master E."/>
            <person name="Magnuson J.K."/>
            <person name="James T."/>
            <person name="Yaver D."/>
            <person name="Berka R."/>
            <person name="Labutti K."/>
            <person name="Lipzen A."/>
            <person name="Aerts A."/>
            <person name="Barry K."/>
            <person name="Henrissat B."/>
            <person name="Blanchette R."/>
            <person name="Grigoriev I."/>
            <person name="Cullen D."/>
        </authorList>
    </citation>
    <scope>NUCLEOTIDE SEQUENCE [LARGE SCALE GENOMIC DNA]</scope>
    <source>
        <strain evidence="3 4">MAD-698-R-SB12</strain>
    </source>
</reference>
<dbReference type="Pfam" id="PF06330">
    <property type="entry name" value="TRI5"/>
    <property type="match status" value="1"/>
</dbReference>
<dbReference type="Proteomes" id="UP000194127">
    <property type="component" value="Unassembled WGS sequence"/>
</dbReference>
<dbReference type="InterPro" id="IPR008949">
    <property type="entry name" value="Isoprenoid_synthase_dom_sf"/>
</dbReference>
<dbReference type="SFLD" id="SFLDS00005">
    <property type="entry name" value="Isoprenoid_Synthase_Type_I"/>
    <property type="match status" value="1"/>
</dbReference>
<proteinExistence type="inferred from homology"/>